<keyword evidence="2" id="KW-1185">Reference proteome</keyword>
<sequence length="150" mass="16206">MLRQIQPLFFTFLSLLALTSVLPCTTAQSFQNTTSSSSSSAPSATPSKPALKIGDSSGSIYVYIGCWNESAGLPGTTGLRALDGINEAKPGVMTVERCLDFCAHGNKAHGAYQVSPRGVFSLFLIIRNGVFYLCRAHGARRIPKKEYDRK</sequence>
<proteinExistence type="predicted"/>
<dbReference type="EMBL" id="JAPDGR010001993">
    <property type="protein sequence ID" value="KAJ2978247.1"/>
    <property type="molecule type" value="Genomic_DNA"/>
</dbReference>
<organism evidence="1 2">
    <name type="scientific">Xylaria curta</name>
    <dbReference type="NCBI Taxonomy" id="42375"/>
    <lineage>
        <taxon>Eukaryota</taxon>
        <taxon>Fungi</taxon>
        <taxon>Dikarya</taxon>
        <taxon>Ascomycota</taxon>
        <taxon>Pezizomycotina</taxon>
        <taxon>Sordariomycetes</taxon>
        <taxon>Xylariomycetidae</taxon>
        <taxon>Xylariales</taxon>
        <taxon>Xylariaceae</taxon>
        <taxon>Xylaria</taxon>
    </lineage>
</organism>
<evidence type="ECO:0000313" key="2">
    <source>
        <dbReference type="Proteomes" id="UP001143856"/>
    </source>
</evidence>
<comment type="caution">
    <text evidence="1">The sequence shown here is derived from an EMBL/GenBank/DDBJ whole genome shotgun (WGS) entry which is preliminary data.</text>
</comment>
<dbReference type="Proteomes" id="UP001143856">
    <property type="component" value="Unassembled WGS sequence"/>
</dbReference>
<reference evidence="1" key="1">
    <citation type="submission" date="2022-10" db="EMBL/GenBank/DDBJ databases">
        <title>Genome Sequence of Xylaria curta.</title>
        <authorList>
            <person name="Buettner E."/>
        </authorList>
    </citation>
    <scope>NUCLEOTIDE SEQUENCE</scope>
    <source>
        <strain evidence="1">Babe10</strain>
    </source>
</reference>
<accession>A0ACC1NFZ1</accession>
<gene>
    <name evidence="1" type="ORF">NUW58_g7554</name>
</gene>
<protein>
    <submittedName>
        <fullName evidence="1">Uncharacterized protein</fullName>
    </submittedName>
</protein>
<name>A0ACC1NFZ1_9PEZI</name>
<evidence type="ECO:0000313" key="1">
    <source>
        <dbReference type="EMBL" id="KAJ2978247.1"/>
    </source>
</evidence>